<dbReference type="SMART" id="SM00744">
    <property type="entry name" value="RINGv"/>
    <property type="match status" value="1"/>
</dbReference>
<keyword evidence="9 10" id="KW-0472">Membrane</keyword>
<keyword evidence="5" id="KW-0863">Zinc-finger</keyword>
<evidence type="ECO:0000256" key="10">
    <source>
        <dbReference type="SAM" id="Phobius"/>
    </source>
</evidence>
<dbReference type="GO" id="GO:0016740">
    <property type="term" value="F:transferase activity"/>
    <property type="evidence" value="ECO:0007669"/>
    <property type="project" value="UniProtKB-KW"/>
</dbReference>
<evidence type="ECO:0000313" key="12">
    <source>
        <dbReference type="EMBL" id="CEK58736.1"/>
    </source>
</evidence>
<evidence type="ECO:0000259" key="11">
    <source>
        <dbReference type="PROSITE" id="PS51292"/>
    </source>
</evidence>
<dbReference type="GO" id="GO:0016020">
    <property type="term" value="C:membrane"/>
    <property type="evidence" value="ECO:0007669"/>
    <property type="project" value="UniProtKB-SubCell"/>
</dbReference>
<evidence type="ECO:0000256" key="5">
    <source>
        <dbReference type="ARBA" id="ARBA00022771"/>
    </source>
</evidence>
<feature type="domain" description="RING-CH-type" evidence="11">
    <location>
        <begin position="116"/>
        <end position="182"/>
    </location>
</feature>
<keyword evidence="8 10" id="KW-1133">Transmembrane helix</keyword>
<dbReference type="PANTHER" id="PTHR46065">
    <property type="entry name" value="E3 UBIQUITIN-PROTEIN LIGASE MARCH 2/3 FAMILY MEMBER"/>
    <property type="match status" value="1"/>
</dbReference>
<dbReference type="AlphaFoldDB" id="A0A0B6YSG9"/>
<dbReference type="EMBL" id="HACG01011871">
    <property type="protein sequence ID" value="CEK58736.1"/>
    <property type="molecule type" value="Transcribed_RNA"/>
</dbReference>
<reference evidence="12" key="1">
    <citation type="submission" date="2014-12" db="EMBL/GenBank/DDBJ databases">
        <title>Insight into the proteome of Arion vulgaris.</title>
        <authorList>
            <person name="Aradska J."/>
            <person name="Bulat T."/>
            <person name="Smidak R."/>
            <person name="Sarate P."/>
            <person name="Gangsoo J."/>
            <person name="Sialana F."/>
            <person name="Bilban M."/>
            <person name="Lubec G."/>
        </authorList>
    </citation>
    <scope>NUCLEOTIDE SEQUENCE</scope>
    <source>
        <tissue evidence="12">Skin</tissue>
    </source>
</reference>
<evidence type="ECO:0000256" key="3">
    <source>
        <dbReference type="ARBA" id="ARBA00022692"/>
    </source>
</evidence>
<dbReference type="PROSITE" id="PS51292">
    <property type="entry name" value="ZF_RING_CH"/>
    <property type="match status" value="1"/>
</dbReference>
<dbReference type="GO" id="GO:0008270">
    <property type="term" value="F:zinc ion binding"/>
    <property type="evidence" value="ECO:0007669"/>
    <property type="project" value="UniProtKB-KW"/>
</dbReference>
<protein>
    <recommendedName>
        <fullName evidence="11">RING-CH-type domain-containing protein</fullName>
    </recommendedName>
</protein>
<proteinExistence type="predicted"/>
<dbReference type="InterPro" id="IPR011016">
    <property type="entry name" value="Znf_RING-CH"/>
</dbReference>
<dbReference type="Pfam" id="PF12906">
    <property type="entry name" value="RINGv"/>
    <property type="match status" value="1"/>
</dbReference>
<keyword evidence="3 10" id="KW-0812">Transmembrane</keyword>
<keyword evidence="2" id="KW-0808">Transferase</keyword>
<evidence type="ECO:0000256" key="9">
    <source>
        <dbReference type="ARBA" id="ARBA00023136"/>
    </source>
</evidence>
<comment type="subcellular location">
    <subcellularLocation>
        <location evidence="1">Membrane</location>
        <topology evidence="1">Multi-pass membrane protein</topology>
    </subcellularLocation>
</comment>
<evidence type="ECO:0000256" key="6">
    <source>
        <dbReference type="ARBA" id="ARBA00022786"/>
    </source>
</evidence>
<keyword evidence="6" id="KW-0833">Ubl conjugation pathway</keyword>
<dbReference type="SUPFAM" id="SSF57850">
    <property type="entry name" value="RING/U-box"/>
    <property type="match status" value="1"/>
</dbReference>
<keyword evidence="4" id="KW-0479">Metal-binding</keyword>
<evidence type="ECO:0000256" key="2">
    <source>
        <dbReference type="ARBA" id="ARBA00022679"/>
    </source>
</evidence>
<organism evidence="12">
    <name type="scientific">Arion vulgaris</name>
    <dbReference type="NCBI Taxonomy" id="1028688"/>
    <lineage>
        <taxon>Eukaryota</taxon>
        <taxon>Metazoa</taxon>
        <taxon>Spiralia</taxon>
        <taxon>Lophotrochozoa</taxon>
        <taxon>Mollusca</taxon>
        <taxon>Gastropoda</taxon>
        <taxon>Heterobranchia</taxon>
        <taxon>Euthyneura</taxon>
        <taxon>Panpulmonata</taxon>
        <taxon>Eupulmonata</taxon>
        <taxon>Stylommatophora</taxon>
        <taxon>Helicina</taxon>
        <taxon>Arionoidea</taxon>
        <taxon>Arionidae</taxon>
        <taxon>Arion</taxon>
    </lineage>
</organism>
<evidence type="ECO:0000256" key="8">
    <source>
        <dbReference type="ARBA" id="ARBA00022989"/>
    </source>
</evidence>
<dbReference type="PANTHER" id="PTHR46065:SF3">
    <property type="entry name" value="FI20425P1"/>
    <property type="match status" value="1"/>
</dbReference>
<accession>A0A0B6YSG9</accession>
<dbReference type="CDD" id="cd16495">
    <property type="entry name" value="RING_CH-C4HC3_MARCH"/>
    <property type="match status" value="1"/>
</dbReference>
<feature type="transmembrane region" description="Helical" evidence="10">
    <location>
        <begin position="205"/>
        <end position="224"/>
    </location>
</feature>
<dbReference type="InterPro" id="IPR013083">
    <property type="entry name" value="Znf_RING/FYVE/PHD"/>
</dbReference>
<evidence type="ECO:0000256" key="4">
    <source>
        <dbReference type="ARBA" id="ARBA00022723"/>
    </source>
</evidence>
<feature type="transmembrane region" description="Helical" evidence="10">
    <location>
        <begin position="244"/>
        <end position="266"/>
    </location>
</feature>
<gene>
    <name evidence="12" type="primary">ORF34035</name>
</gene>
<keyword evidence="7" id="KW-0862">Zinc</keyword>
<evidence type="ECO:0000256" key="1">
    <source>
        <dbReference type="ARBA" id="ARBA00004141"/>
    </source>
</evidence>
<evidence type="ECO:0000256" key="7">
    <source>
        <dbReference type="ARBA" id="ARBA00022833"/>
    </source>
</evidence>
<sequence>MAAMDTNGEIDCDRMDPEKEKMQALLERFSTTVDPSNNHGNILGSLPNTHIHSSGNIHSCPGSRNSVNSFRITIHNISPPVFASDNVNFGSSASGVTSASLTPLPSKKFKSSDSDAGTDLLNICRICQLPGDGDSLLFSPCRCSGSLQYVHYSCLLKWIEVSTRKTQKIPKCELCHFLYVRHKRFKFHNWLLPHVSSRDKCLHSIFLISLIVMVICAIATVMCFLSDNGQISQAKTYLSTEEVITLTCGVMFFVSFFLAMTAEITAHHTIYRIFLRFVTQNTVWHIEPYDKSRDLECPKPYKHIT</sequence>
<dbReference type="Gene3D" id="3.30.40.10">
    <property type="entry name" value="Zinc/RING finger domain, C3HC4 (zinc finger)"/>
    <property type="match status" value="1"/>
</dbReference>
<name>A0A0B6YSG9_9EUPU</name>